<organism evidence="7 8">
    <name type="scientific">Serendipita indica (strain DSM 11827)</name>
    <name type="common">Root endophyte fungus</name>
    <name type="synonym">Piriformospora indica</name>
    <dbReference type="NCBI Taxonomy" id="1109443"/>
    <lineage>
        <taxon>Eukaryota</taxon>
        <taxon>Fungi</taxon>
        <taxon>Dikarya</taxon>
        <taxon>Basidiomycota</taxon>
        <taxon>Agaricomycotina</taxon>
        <taxon>Agaricomycetes</taxon>
        <taxon>Sebacinales</taxon>
        <taxon>Serendipitaceae</taxon>
        <taxon>Serendipita</taxon>
    </lineage>
</organism>
<keyword evidence="3" id="KW-0862">Zinc</keyword>
<dbReference type="OrthoDB" id="245563at2759"/>
<dbReference type="SUPFAM" id="SSF144232">
    <property type="entry name" value="HIT/MYND zinc finger-like"/>
    <property type="match status" value="1"/>
</dbReference>
<dbReference type="HOGENOM" id="CLU_894629_0_0_1"/>
<feature type="domain" description="MYND-type" evidence="6">
    <location>
        <begin position="122"/>
        <end position="158"/>
    </location>
</feature>
<dbReference type="Gene3D" id="6.10.140.2220">
    <property type="match status" value="1"/>
</dbReference>
<feature type="region of interest" description="Disordered" evidence="5">
    <location>
        <begin position="91"/>
        <end position="112"/>
    </location>
</feature>
<dbReference type="InterPro" id="IPR002893">
    <property type="entry name" value="Znf_MYND"/>
</dbReference>
<evidence type="ECO:0000256" key="5">
    <source>
        <dbReference type="SAM" id="MobiDB-lite"/>
    </source>
</evidence>
<dbReference type="PROSITE" id="PS50865">
    <property type="entry name" value="ZF_MYND_2"/>
    <property type="match status" value="1"/>
</dbReference>
<dbReference type="Proteomes" id="UP000007148">
    <property type="component" value="Unassembled WGS sequence"/>
</dbReference>
<comment type="caution">
    <text evidence="7">The sequence shown here is derived from an EMBL/GenBank/DDBJ whole genome shotgun (WGS) entry which is preliminary data.</text>
</comment>
<keyword evidence="8" id="KW-1185">Reference proteome</keyword>
<dbReference type="InParanoid" id="G4TFX9"/>
<evidence type="ECO:0000256" key="1">
    <source>
        <dbReference type="ARBA" id="ARBA00022723"/>
    </source>
</evidence>
<dbReference type="GO" id="GO:0008270">
    <property type="term" value="F:zinc ion binding"/>
    <property type="evidence" value="ECO:0007669"/>
    <property type="project" value="UniProtKB-KW"/>
</dbReference>
<dbReference type="AlphaFoldDB" id="G4TFX9"/>
<name>G4TFX9_SERID</name>
<dbReference type="STRING" id="1109443.G4TFX9"/>
<evidence type="ECO:0000313" key="7">
    <source>
        <dbReference type="EMBL" id="CCA70222.1"/>
    </source>
</evidence>
<accession>G4TFX9</accession>
<evidence type="ECO:0000256" key="2">
    <source>
        <dbReference type="ARBA" id="ARBA00022771"/>
    </source>
</evidence>
<dbReference type="EMBL" id="CAFZ01000076">
    <property type="protein sequence ID" value="CCA70222.1"/>
    <property type="molecule type" value="Genomic_DNA"/>
</dbReference>
<sequence>MDDPDAHPEDFVQQPDGSLRCKRHGLEICKACDVDYTFIYQYLDDDDVEWKPDEPIEEPDGTLRCKRHWLEICGKCCVDYTFMREILEEERQGPMDSDSDDSGRIRKESRDPKRKNSKWSKCVVCKEYAPKQCSNCKTVQYCGAEHQRQHWSEHKAQCRKASQQNANSDSHGTKPELLLLSIGGYHKVVEEMEHEFISSLEPLMELSFTTNEDSALRRLKSKRPPAAVIVVDALYADEHGELVEALIAYTKGKRSKGGLVMFALGFPCFMGAKYWSRGAYACAKAHYLAWREYPTGGIFDEGPQDQGCHLE</sequence>
<keyword evidence="1" id="KW-0479">Metal-binding</keyword>
<reference evidence="7 8" key="1">
    <citation type="journal article" date="2011" name="PLoS Pathog.">
        <title>Endophytic Life Strategies Decoded by Genome and Transcriptome Analyses of the Mutualistic Root Symbiont Piriformospora indica.</title>
        <authorList>
            <person name="Zuccaro A."/>
            <person name="Lahrmann U."/>
            <person name="Guldener U."/>
            <person name="Langen G."/>
            <person name="Pfiffi S."/>
            <person name="Biedenkopf D."/>
            <person name="Wong P."/>
            <person name="Samans B."/>
            <person name="Grimm C."/>
            <person name="Basiewicz M."/>
            <person name="Murat C."/>
            <person name="Martin F."/>
            <person name="Kogel K.H."/>
        </authorList>
    </citation>
    <scope>NUCLEOTIDE SEQUENCE [LARGE SCALE GENOMIC DNA]</scope>
    <source>
        <strain evidence="7 8">DSM 11827</strain>
    </source>
</reference>
<feature type="compositionally biased region" description="Basic and acidic residues" evidence="5">
    <location>
        <begin position="101"/>
        <end position="111"/>
    </location>
</feature>
<evidence type="ECO:0000256" key="3">
    <source>
        <dbReference type="ARBA" id="ARBA00022833"/>
    </source>
</evidence>
<dbReference type="Pfam" id="PF01753">
    <property type="entry name" value="zf-MYND"/>
    <property type="match status" value="1"/>
</dbReference>
<gene>
    <name evidence="7" type="ORF">PIIN_04161</name>
</gene>
<keyword evidence="2 4" id="KW-0863">Zinc-finger</keyword>
<evidence type="ECO:0000313" key="8">
    <source>
        <dbReference type="Proteomes" id="UP000007148"/>
    </source>
</evidence>
<proteinExistence type="predicted"/>
<dbReference type="PROSITE" id="PS01360">
    <property type="entry name" value="ZF_MYND_1"/>
    <property type="match status" value="1"/>
</dbReference>
<evidence type="ECO:0000256" key="4">
    <source>
        <dbReference type="PROSITE-ProRule" id="PRU00134"/>
    </source>
</evidence>
<evidence type="ECO:0000259" key="6">
    <source>
        <dbReference type="PROSITE" id="PS50865"/>
    </source>
</evidence>
<protein>
    <recommendedName>
        <fullName evidence="6">MYND-type domain-containing protein</fullName>
    </recommendedName>
</protein>